<dbReference type="RefSeq" id="WP_073006380.1">
    <property type="nucleotide sequence ID" value="NZ_FQXD01000004.1"/>
</dbReference>
<proteinExistence type="predicted"/>
<dbReference type="OrthoDB" id="2888227at2"/>
<name>A0A1M5QEG9_9BACI</name>
<dbReference type="Proteomes" id="UP000184079">
    <property type="component" value="Unassembled WGS sequence"/>
</dbReference>
<dbReference type="Pfam" id="PF26328">
    <property type="entry name" value="YolC_YozM"/>
    <property type="match status" value="1"/>
</dbReference>
<dbReference type="EMBL" id="FQXD01000004">
    <property type="protein sequence ID" value="SHH12256.1"/>
    <property type="molecule type" value="Genomic_DNA"/>
</dbReference>
<keyword evidence="2" id="KW-1185">Reference proteome</keyword>
<reference evidence="2" key="1">
    <citation type="submission" date="2016-11" db="EMBL/GenBank/DDBJ databases">
        <authorList>
            <person name="Varghese N."/>
            <person name="Submissions S."/>
        </authorList>
    </citation>
    <scope>NUCLEOTIDE SEQUENCE [LARGE SCALE GENOMIC DNA]</scope>
    <source>
        <strain evidence="2">CGMCC 1.6496</strain>
    </source>
</reference>
<gene>
    <name evidence="1" type="ORF">SAMN05421807_10491</name>
</gene>
<dbReference type="InterPro" id="IPR058995">
    <property type="entry name" value="YolC/YozM-like"/>
</dbReference>
<evidence type="ECO:0000313" key="2">
    <source>
        <dbReference type="Proteomes" id="UP000184079"/>
    </source>
</evidence>
<sequence length="100" mass="11294">MKKIGVITLSGTLLILGAFSVITFSKDRTVDEVLQAVMDKYEVQGYIVGEEPATIDIDVYSEEEIEKVATYIKSNLSDEDLNHYDIEVFSGWEDKLEKRG</sequence>
<accession>A0A1M5QEG9</accession>
<evidence type="ECO:0000313" key="1">
    <source>
        <dbReference type="EMBL" id="SHH12256.1"/>
    </source>
</evidence>
<protein>
    <submittedName>
        <fullName evidence="1">Uncharacterized protein</fullName>
    </submittedName>
</protein>
<dbReference type="AlphaFoldDB" id="A0A1M5QEG9"/>
<organism evidence="1 2">
    <name type="scientific">Virgibacillus chiguensis</name>
    <dbReference type="NCBI Taxonomy" id="411959"/>
    <lineage>
        <taxon>Bacteria</taxon>
        <taxon>Bacillati</taxon>
        <taxon>Bacillota</taxon>
        <taxon>Bacilli</taxon>
        <taxon>Bacillales</taxon>
        <taxon>Bacillaceae</taxon>
        <taxon>Virgibacillus</taxon>
    </lineage>
</organism>